<reference evidence="8" key="2">
    <citation type="submission" date="2016-06" db="EMBL/GenBank/DDBJ databases">
        <title>The genome of a short-lived fish provides insights into sex chromosome evolution and the genetic control of aging.</title>
        <authorList>
            <person name="Reichwald K."/>
            <person name="Felder M."/>
            <person name="Petzold A."/>
            <person name="Koch P."/>
            <person name="Groth M."/>
            <person name="Platzer M."/>
        </authorList>
    </citation>
    <scope>NUCLEOTIDE SEQUENCE</scope>
    <source>
        <tissue evidence="8">Brain</tissue>
    </source>
</reference>
<keyword evidence="3" id="KW-0963">Cytoplasm</keyword>
<feature type="compositionally biased region" description="Low complexity" evidence="6">
    <location>
        <begin position="94"/>
        <end position="105"/>
    </location>
</feature>
<dbReference type="SMART" id="SM00537">
    <property type="entry name" value="DCX"/>
    <property type="match status" value="1"/>
</dbReference>
<feature type="compositionally biased region" description="Polar residues" evidence="6">
    <location>
        <begin position="802"/>
        <end position="815"/>
    </location>
</feature>
<evidence type="ECO:0000256" key="3">
    <source>
        <dbReference type="ARBA" id="ARBA00022490"/>
    </source>
</evidence>
<feature type="compositionally biased region" description="Low complexity" evidence="6">
    <location>
        <begin position="1688"/>
        <end position="1698"/>
    </location>
</feature>
<feature type="compositionally biased region" description="Low complexity" evidence="6">
    <location>
        <begin position="922"/>
        <end position="942"/>
    </location>
</feature>
<feature type="region of interest" description="Disordered" evidence="6">
    <location>
        <begin position="1998"/>
        <end position="2270"/>
    </location>
</feature>
<feature type="region of interest" description="Disordered" evidence="6">
    <location>
        <begin position="1894"/>
        <end position="1954"/>
    </location>
</feature>
<feature type="compositionally biased region" description="Basic and acidic residues" evidence="6">
    <location>
        <begin position="1525"/>
        <end position="1538"/>
    </location>
</feature>
<dbReference type="Pfam" id="PF03607">
    <property type="entry name" value="DCX"/>
    <property type="match status" value="1"/>
</dbReference>
<feature type="compositionally biased region" description="Polar residues" evidence="6">
    <location>
        <begin position="1930"/>
        <end position="1939"/>
    </location>
</feature>
<feature type="compositionally biased region" description="Polar residues" evidence="6">
    <location>
        <begin position="1315"/>
        <end position="1325"/>
    </location>
</feature>
<feature type="compositionally biased region" description="Basic and acidic residues" evidence="6">
    <location>
        <begin position="2172"/>
        <end position="2184"/>
    </location>
</feature>
<feature type="region of interest" description="Disordered" evidence="6">
    <location>
        <begin position="433"/>
        <end position="471"/>
    </location>
</feature>
<feature type="compositionally biased region" description="Basic and acidic residues" evidence="6">
    <location>
        <begin position="861"/>
        <end position="900"/>
    </location>
</feature>
<feature type="region of interest" description="Disordered" evidence="6">
    <location>
        <begin position="305"/>
        <end position="324"/>
    </location>
</feature>
<feature type="compositionally biased region" description="Polar residues" evidence="6">
    <location>
        <begin position="757"/>
        <end position="766"/>
    </location>
</feature>
<feature type="compositionally biased region" description="Polar residues" evidence="6">
    <location>
        <begin position="987"/>
        <end position="1002"/>
    </location>
</feature>
<proteinExistence type="predicted"/>
<feature type="compositionally biased region" description="Polar residues" evidence="6">
    <location>
        <begin position="832"/>
        <end position="847"/>
    </location>
</feature>
<organism evidence="8">
    <name type="scientific">Nothobranchius furzeri</name>
    <name type="common">Turquoise killifish</name>
    <dbReference type="NCBI Taxonomy" id="105023"/>
    <lineage>
        <taxon>Eukaryota</taxon>
        <taxon>Metazoa</taxon>
        <taxon>Chordata</taxon>
        <taxon>Craniata</taxon>
        <taxon>Vertebrata</taxon>
        <taxon>Euteleostomi</taxon>
        <taxon>Actinopterygii</taxon>
        <taxon>Neopterygii</taxon>
        <taxon>Teleostei</taxon>
        <taxon>Neoteleostei</taxon>
        <taxon>Acanthomorphata</taxon>
        <taxon>Ovalentaria</taxon>
        <taxon>Atherinomorphae</taxon>
        <taxon>Cyprinodontiformes</taxon>
        <taxon>Nothobranchiidae</taxon>
        <taxon>Nothobranchius</taxon>
    </lineage>
</organism>
<feature type="compositionally biased region" description="Basic and acidic residues" evidence="6">
    <location>
        <begin position="2097"/>
        <end position="2111"/>
    </location>
</feature>
<dbReference type="PANTHER" id="PTHR23005">
    <property type="entry name" value="RETINITIS PIGMENTOSA 1 PROTEIN"/>
    <property type="match status" value="1"/>
</dbReference>
<dbReference type="EMBL" id="HADY01007617">
    <property type="protein sequence ID" value="SBP46102.1"/>
    <property type="molecule type" value="Transcribed_RNA"/>
</dbReference>
<sequence length="2270" mass="245712">HRQRRILLVKNSEPSVRRSVVLSRRSARSLKAFLDEVSEVMQFHVRKLYTAEGRRIDSAQSLMTCPGVLVCVGREAFSPTLVNFIRKSSEEKLPGLGSKSPGLGPRIPGNGARSATHGVRSSHGAPSRASEYDEKHDSRKKNNFGLETKKSVIHPRSDSSTRSTRFSLSSEKSYGACSQARPAIMNDDIEKRVLVNKDGSLSVEMRVRFHLQNNETIHWSTQIKKSPSLTNDCCPPSQAQTHYLQKGRSETCSDPDSTSYEGVDYSSQLPQCALEENHYPCCYQKQDNQFDLWENPAIQHCPVPPTQTSSHTMRHTHSSSSSSSCNTRRVVRCRARLSRSPGGLESEQSQVFQKEMCMTEQVERRVEVSQEGDTQVEVCKVSQCCSQTEVVAMDANLQPPSRQSVEGELMIGEDEGRPLSTVSSSSRILQSLKEDQDDEEYDLPPSASQCSHRNEPSPSPTPVAEPDEEPASVVFTSSVHSVKSHTCHCGAATPVIEADGTDRAPTSRSNASKHKSEEEIESEISGEEVNRAVSGLSHLARRPASSQKSWTSNVCSHCGGWKQGVNSNSSATNQSNRASLSADSKTISLINDGPLPVVSNTLEGTASIAMSATSDPDSKDKGEGRCSSNASAASHRSNMSAKSNCNDMSGVGGPSALSVQSNQSVKSSRSKCTNEDSARNSRENREEDATAEKAASSLSNNSGSSVKSQVNGLSGTKGIPEEGDPDKRAPSVLSVKSHKSSKTGKAESVLSDKSHVSAKSGTSHKSVCNHCAKALSDEPMKGAEAEERSTSVVSAKSHHSAKTNQSHNSTKASEQPPSPRPKSGEDVEERTTSQMSGKLSVISTKSSNCKDYRKASSPSLKVEDSTGGRIEAETQRRPESVKSAKSKKETSARPDEDAKSHCTNTDIDSVADRSPSATSGRSHASAKSSKSQSSNHSKSPSNPLNPDSALIETNTDEKANDSGDNLDVMSVKSKSSVKSSASHKSNCSRNTSSPNVTIISQQGEEDPCVTSENLNDTVATETVEEGEPVDDSAPKSSDSHDITSSPKRTPSPRIHTSKQLSPNPVCGETRGSSALSVHSTTLRKTGRSRCCCEAASALEKENNINEGEDEEDVNSEGAFEQAVSILSSASKRQRKGSGVTEQTLSRISSRSTSLELPEDHETAGSEFSAFSKNSHGKIKGQLENSQRSENSSAKEDMEKIEPTKSPPAVDIPTIKTPEGGKGGGEEHGGQHLERAASASTVKSSRSHKSCCRCRVTAASQLLDSKSTKRGASSSPNRVTNADDTESTKSASATQKMYTLSNETSSAVSERVGRKSPSNASTNPTKDTAGVLANSEYQVICRAGSETRDMEDIPQNKTPKSQNPCSRRPESVTSTQSESKTSLKPSKVNHNPVKDHKTKSPTGSEACLLHNPKSGSKTEASSESTLSHSLSAADLLKETMAAVRPRSQQSKTSKTSDNPQTERSELSQRSRNQRDQENFVELTPECLPNASPNEVVNDWLRSIPANSSMLALDNELNEDDQMAEETSWKPEEEAKKEELNTEEEQVDIEEKSGPQEEEKEDKGECDTAGQTLGDPVGTSPSSKNWQGSAAVMKVLLGSSFGRCRSMPEVSPVYGRRLSTSARGLLDCLAQLQVIEPAMGFVSHQQKDQRPHYDEIMAVLQSLWLTEPSDIDDVDTKKKKGVAQVTPPTSSSGVGMSSGSDGSGKGNGNQGEDESPAKETESVHEEEPTEKVVEEEDGNGSNGDIEMEPEKTSEADTAEELMKSEEQRTVPQSLESLKATENPSTLDKSSANDSSKSLTDNERETLEDSHSATPPTVLRAPLSKRPSQDPDPVWVLNLLKKLEKQFMSHYIEAMTEFKVRWDLDDSLILDTMISELKDEVSQRIQNSIQREIRKIQSRAGKGGRSPRPPGLANISRDSTMTERRRRMLKVMKNQSVKTADSVSDEELTGSDQRSDDEYCPCEACVRKKIAARPFKKNPLAAEAPVMMEFDLRKILQLKKNPSPTTVTASQPTEVEDERTAADEEGRNLEVVEEEEEEEETKQDIKAGVNQETSGENEELEELKEEHEKECTCQSAEDGEESNKKEEGDEEEGDTQTVKEAAKGEEKESGKDSSEDVVNEPTLVEGDDGDDEEKAGSQEEDGEGSEEEGTSPQGLSVVPVVCLSEGEAADAEDSDNSKDEESGHEEVGASGNEEDKEENEVKEDIIEEKATENENDDGTLLHQFTKTSVESQPGSMEDIVDTDSPTSPTEAQKAADDVSSGGSQSCGRIKQNE</sequence>
<dbReference type="PROSITE" id="PS50309">
    <property type="entry name" value="DC"/>
    <property type="match status" value="1"/>
</dbReference>
<feature type="compositionally biased region" description="Polar residues" evidence="6">
    <location>
        <begin position="1354"/>
        <end position="1383"/>
    </location>
</feature>
<evidence type="ECO:0000256" key="4">
    <source>
        <dbReference type="ARBA" id="ARBA00022737"/>
    </source>
</evidence>
<keyword evidence="5" id="KW-0966">Cell projection</keyword>
<evidence type="ECO:0000256" key="6">
    <source>
        <dbReference type="SAM" id="MobiDB-lite"/>
    </source>
</evidence>
<feature type="region of interest" description="Disordered" evidence="6">
    <location>
        <begin position="93"/>
        <end position="172"/>
    </location>
</feature>
<feature type="compositionally biased region" description="Basic and acidic residues" evidence="6">
    <location>
        <begin position="1746"/>
        <end position="1766"/>
    </location>
</feature>
<feature type="compositionally biased region" description="Low complexity" evidence="6">
    <location>
        <begin position="1417"/>
        <end position="1431"/>
    </location>
</feature>
<feature type="compositionally biased region" description="Low complexity" evidence="6">
    <location>
        <begin position="693"/>
        <end position="712"/>
    </location>
</feature>
<feature type="compositionally biased region" description="Basic and acidic residues" evidence="6">
    <location>
        <begin position="147"/>
        <end position="159"/>
    </location>
</feature>
<feature type="compositionally biased region" description="Polar residues" evidence="6">
    <location>
        <begin position="2219"/>
        <end position="2231"/>
    </location>
</feature>
<evidence type="ECO:0000313" key="8">
    <source>
        <dbReference type="EMBL" id="SBP46102.1"/>
    </source>
</evidence>
<feature type="domain" description="Doublecortin" evidence="7">
    <location>
        <begin position="4"/>
        <end position="83"/>
    </location>
</feature>
<accession>A0A1A7ZTB7</accession>
<dbReference type="InterPro" id="IPR036572">
    <property type="entry name" value="Doublecortin_dom_sf"/>
</dbReference>
<feature type="compositionally biased region" description="Acidic residues" evidence="6">
    <location>
        <begin position="2122"/>
        <end position="2146"/>
    </location>
</feature>
<feature type="region of interest" description="Disordered" evidence="6">
    <location>
        <begin position="498"/>
        <end position="529"/>
    </location>
</feature>
<evidence type="ECO:0000256" key="1">
    <source>
        <dbReference type="ARBA" id="ARBA00004316"/>
    </source>
</evidence>
<keyword evidence="4" id="KW-0677">Repeat</keyword>
<dbReference type="SUPFAM" id="SSF89837">
    <property type="entry name" value="Doublecortin (DC)"/>
    <property type="match status" value="1"/>
</dbReference>
<dbReference type="GO" id="GO:0035082">
    <property type="term" value="P:axoneme assembly"/>
    <property type="evidence" value="ECO:0007669"/>
    <property type="project" value="TreeGrafter"/>
</dbReference>
<feature type="compositionally biased region" description="Basic and acidic residues" evidence="6">
    <location>
        <begin position="1192"/>
        <end position="1202"/>
    </location>
</feature>
<evidence type="ECO:0000259" key="7">
    <source>
        <dbReference type="PROSITE" id="PS50309"/>
    </source>
</evidence>
<feature type="compositionally biased region" description="Low complexity" evidence="6">
    <location>
        <begin position="627"/>
        <end position="641"/>
    </location>
</feature>
<feature type="compositionally biased region" description="Polar residues" evidence="6">
    <location>
        <begin position="1998"/>
        <end position="2010"/>
    </location>
</feature>
<dbReference type="InterPro" id="IPR003533">
    <property type="entry name" value="Doublecortin_dom"/>
</dbReference>
<feature type="region of interest" description="Disordered" evidence="6">
    <location>
        <begin position="1669"/>
        <end position="1829"/>
    </location>
</feature>
<feature type="compositionally biased region" description="Low complexity" evidence="6">
    <location>
        <begin position="160"/>
        <end position="170"/>
    </location>
</feature>
<feature type="region of interest" description="Disordered" evidence="6">
    <location>
        <begin position="1510"/>
        <end position="1583"/>
    </location>
</feature>
<feature type="compositionally biased region" description="Basic and acidic residues" evidence="6">
    <location>
        <begin position="822"/>
        <end position="831"/>
    </location>
</feature>
<feature type="compositionally biased region" description="Polar residues" evidence="6">
    <location>
        <begin position="1070"/>
        <end position="1083"/>
    </location>
</feature>
<feature type="compositionally biased region" description="Basic and acidic residues" evidence="6">
    <location>
        <begin position="1223"/>
        <end position="1234"/>
    </location>
</feature>
<feature type="compositionally biased region" description="Basic and acidic residues" evidence="6">
    <location>
        <begin position="1459"/>
        <end position="1476"/>
    </location>
</feature>
<protein>
    <submittedName>
        <fullName evidence="8">Retinitis pigmentosa 1-like 1</fullName>
    </submittedName>
</protein>
<feature type="compositionally biased region" description="Polar residues" evidence="6">
    <location>
        <begin position="1182"/>
        <end position="1191"/>
    </location>
</feature>
<dbReference type="GO" id="GO:0035556">
    <property type="term" value="P:intracellular signal transduction"/>
    <property type="evidence" value="ECO:0007669"/>
    <property type="project" value="InterPro"/>
</dbReference>
<gene>
    <name evidence="8" type="primary">RP1L1</name>
</gene>
<feature type="compositionally biased region" description="Basic and acidic residues" evidence="6">
    <location>
        <begin position="1713"/>
        <end position="1730"/>
    </location>
</feature>
<feature type="compositionally biased region" description="Basic and acidic residues" evidence="6">
    <location>
        <begin position="775"/>
        <end position="789"/>
    </location>
</feature>
<name>A0A1A7ZTB7_NOTFU</name>
<feature type="compositionally biased region" description="Polar residues" evidence="6">
    <location>
        <begin position="657"/>
        <end position="671"/>
    </location>
</feature>
<feature type="compositionally biased region" description="Basic and acidic residues" evidence="6">
    <location>
        <begin position="672"/>
        <end position="691"/>
    </location>
</feature>
<dbReference type="GO" id="GO:0060041">
    <property type="term" value="P:retina development in camera-type eye"/>
    <property type="evidence" value="ECO:0007669"/>
    <property type="project" value="TreeGrafter"/>
</dbReference>
<comment type="subcellular location">
    <subcellularLocation>
        <location evidence="1">Cell projection</location>
    </subcellularLocation>
    <subcellularLocation>
        <location evidence="2">Cytoplasm</location>
    </subcellularLocation>
</comment>
<feature type="compositionally biased region" description="Polar residues" evidence="6">
    <location>
        <begin position="1257"/>
        <end position="1307"/>
    </location>
</feature>
<feature type="non-terminal residue" evidence="8">
    <location>
        <position position="1"/>
    </location>
</feature>
<feature type="compositionally biased region" description="Polar residues" evidence="6">
    <location>
        <begin position="1767"/>
        <end position="1796"/>
    </location>
</feature>
<dbReference type="GO" id="GO:0005930">
    <property type="term" value="C:axoneme"/>
    <property type="evidence" value="ECO:0007669"/>
    <property type="project" value="TreeGrafter"/>
</dbReference>
<feature type="compositionally biased region" description="Basic and acidic residues" evidence="6">
    <location>
        <begin position="2015"/>
        <end position="2027"/>
    </location>
</feature>
<reference evidence="8" key="1">
    <citation type="submission" date="2016-05" db="EMBL/GenBank/DDBJ databases">
        <authorList>
            <person name="Lavstsen T."/>
            <person name="Jespersen J.S."/>
        </authorList>
    </citation>
    <scope>NUCLEOTIDE SEQUENCE</scope>
    <source>
        <tissue evidence="8">Brain</tissue>
    </source>
</reference>
<dbReference type="Gene3D" id="3.10.20.230">
    <property type="entry name" value="Doublecortin domain"/>
    <property type="match status" value="1"/>
</dbReference>
<feature type="compositionally biased region" description="Polar residues" evidence="6">
    <location>
        <begin position="1010"/>
        <end position="1020"/>
    </location>
</feature>
<evidence type="ECO:0000256" key="2">
    <source>
        <dbReference type="ARBA" id="ARBA00004496"/>
    </source>
</evidence>
<feature type="compositionally biased region" description="Low complexity" evidence="6">
    <location>
        <begin position="970"/>
        <end position="985"/>
    </location>
</feature>
<feature type="compositionally biased region" description="Basic and acidic residues" evidence="6">
    <location>
        <begin position="2199"/>
        <end position="2209"/>
    </location>
</feature>
<feature type="compositionally biased region" description="Basic and acidic residues" evidence="6">
    <location>
        <begin position="1797"/>
        <end position="1808"/>
    </location>
</feature>
<feature type="compositionally biased region" description="Polar residues" evidence="6">
    <location>
        <begin position="1445"/>
        <end position="1458"/>
    </location>
</feature>
<dbReference type="GO" id="GO:0042461">
    <property type="term" value="P:photoreceptor cell development"/>
    <property type="evidence" value="ECO:0007669"/>
    <property type="project" value="TreeGrafter"/>
</dbReference>
<feature type="compositionally biased region" description="Basic and acidic residues" evidence="6">
    <location>
        <begin position="1547"/>
        <end position="1564"/>
    </location>
</feature>
<dbReference type="PANTHER" id="PTHR23005:SF3">
    <property type="entry name" value="RETINITIS PIGMENTOSA 1-LIKE 1 PROTEIN"/>
    <property type="match status" value="1"/>
</dbReference>
<feature type="compositionally biased region" description="Acidic residues" evidence="6">
    <location>
        <begin position="2028"/>
        <end position="2038"/>
    </location>
</feature>
<feature type="compositionally biased region" description="Low complexity" evidence="6">
    <location>
        <begin position="1143"/>
        <end position="1154"/>
    </location>
</feature>
<feature type="compositionally biased region" description="Acidic residues" evidence="6">
    <location>
        <begin position="2189"/>
        <end position="2198"/>
    </location>
</feature>
<evidence type="ECO:0000256" key="5">
    <source>
        <dbReference type="ARBA" id="ARBA00023273"/>
    </source>
</evidence>
<feature type="region of interest" description="Disordered" evidence="6">
    <location>
        <begin position="611"/>
        <end position="1492"/>
    </location>
</feature>